<evidence type="ECO:0008006" key="17">
    <source>
        <dbReference type="Google" id="ProtNLM"/>
    </source>
</evidence>
<evidence type="ECO:0000256" key="8">
    <source>
        <dbReference type="ARBA" id="ARBA00022843"/>
    </source>
</evidence>
<dbReference type="GeneID" id="106673612"/>
<dbReference type="Gene3D" id="1.10.150.50">
    <property type="entry name" value="Transcription Factor, Ets-1"/>
    <property type="match status" value="1"/>
</dbReference>
<keyword evidence="8" id="KW-0832">Ubl conjugation</keyword>
<protein>
    <recommendedName>
        <fullName evidence="17">Histone acetyltransferase</fullName>
    </recommendedName>
</protein>
<comment type="subcellular location">
    <subcellularLocation>
        <location evidence="1">Nucleus</location>
    </subcellularLocation>
</comment>
<dbReference type="InterPro" id="IPR006579">
    <property type="entry name" value="Pre_C2HC_dom"/>
</dbReference>
<organism evidence="15 16">
    <name type="scientific">Cimex lectularius</name>
    <name type="common">Bed bug</name>
    <name type="synonym">Acanthia lectularia</name>
    <dbReference type="NCBI Taxonomy" id="79782"/>
    <lineage>
        <taxon>Eukaryota</taxon>
        <taxon>Metazoa</taxon>
        <taxon>Ecdysozoa</taxon>
        <taxon>Arthropoda</taxon>
        <taxon>Hexapoda</taxon>
        <taxon>Insecta</taxon>
        <taxon>Pterygota</taxon>
        <taxon>Neoptera</taxon>
        <taxon>Paraneoptera</taxon>
        <taxon>Hemiptera</taxon>
        <taxon>Heteroptera</taxon>
        <taxon>Panheteroptera</taxon>
        <taxon>Cimicomorpha</taxon>
        <taxon>Cimicidae</taxon>
        <taxon>Cimex</taxon>
    </lineage>
</organism>
<evidence type="ECO:0000256" key="12">
    <source>
        <dbReference type="SAM" id="MobiDB-lite"/>
    </source>
</evidence>
<evidence type="ECO:0000256" key="3">
    <source>
        <dbReference type="ARBA" id="ARBA00022499"/>
    </source>
</evidence>
<evidence type="ECO:0000256" key="4">
    <source>
        <dbReference type="ARBA" id="ARBA00022553"/>
    </source>
</evidence>
<feature type="compositionally biased region" description="Polar residues" evidence="12">
    <location>
        <begin position="233"/>
        <end position="247"/>
    </location>
</feature>
<dbReference type="PROSITE" id="PS50016">
    <property type="entry name" value="ZF_PHD_2"/>
    <property type="match status" value="2"/>
</dbReference>
<keyword evidence="4" id="KW-0597">Phosphoprotein</keyword>
<dbReference type="SUPFAM" id="SSF57903">
    <property type="entry name" value="FYVE/PHD zinc finger"/>
    <property type="match status" value="2"/>
</dbReference>
<keyword evidence="9" id="KW-0156">Chromatin regulator</keyword>
<dbReference type="Pfam" id="PF07530">
    <property type="entry name" value="PRE_C2HC"/>
    <property type="match status" value="1"/>
</dbReference>
<keyword evidence="10" id="KW-0539">Nucleus</keyword>
<keyword evidence="3" id="KW-1017">Isopeptide bond</keyword>
<dbReference type="GO" id="GO:0006325">
    <property type="term" value="P:chromatin organization"/>
    <property type="evidence" value="ECO:0007669"/>
    <property type="project" value="UniProtKB-KW"/>
</dbReference>
<evidence type="ECO:0000313" key="15">
    <source>
        <dbReference type="EnsemblMetazoa" id="XP_014261276.1"/>
    </source>
</evidence>
<keyword evidence="5" id="KW-0479">Metal-binding</keyword>
<evidence type="ECO:0000256" key="1">
    <source>
        <dbReference type="ARBA" id="ARBA00004123"/>
    </source>
</evidence>
<sequence length="697" mass="78701">MLKRLSEIRRKPDSTVQDVALAAVEQISASGRCADAARVSRPLVKLYGFSLQTCESVLDALLAEGKVVKAERAGKPVYRKVSWDSIASCGVRASEGKIAAAWDSMQKEDATLEELGAFLVENDVCKDRDEILDVIREEAMDDKLTLIDLGDVTGEESSEEDCQEQDVPDIDLVKKEKIDNEGTEGTCIFKEILEEIPESQKRKDLSFQEEVIDVSSDSSTIGPTRKRRKLKQSSKPVSLSGDDSSCQEAKEKTKEKAESEEELNEEDLDSEGDGDDETRQNVDGLYKPSIRIKKVPNQPLKKSGRVRSKRYDSNEYVFPSLKKKSNRRRCMKSENAEGKTIYSEFPKRRCGLQKCSICREPCRLSESPVRCRLCKSFAHSSCVEQEQLLFMSEPYDRTAWYCSHCRADKPANSFKATCVSCVMPTNKWLGSLVKCLSCGDHYHKTCISPRITNMMIGSWQCKNCAEKKAVKEVTIATKGVVSSNTVVIKGLHHMVSPEAIKTELTRKGYNVKKCVNAISRFKTPLNMFFVVLEDSSYNDKILGINRLLQSNVKVLRPFQLKSNSINSEEGKEKMMLMGMADEASSSSSEDIKSKRMEVQRKARMQIEERPVPDPDVPDPTLWTTEEVADYFATYFDDNVSKTFIEQDIDGYALKLMKRYDVLKGMGFKLGLGLRVLFHVKRLQIRTNDRTIIWADES</sequence>
<dbReference type="AlphaFoldDB" id="A0A8I6SPG5"/>
<reference evidence="15" key="1">
    <citation type="submission" date="2022-01" db="UniProtKB">
        <authorList>
            <consortium name="EnsemblMetazoa"/>
        </authorList>
    </citation>
    <scope>IDENTIFICATION</scope>
</reference>
<dbReference type="EnsemblMetazoa" id="XM_014405790.2">
    <property type="protein sequence ID" value="XP_014261276.1"/>
    <property type="gene ID" value="LOC106673612"/>
</dbReference>
<evidence type="ECO:0000259" key="14">
    <source>
        <dbReference type="PROSITE" id="PS52014"/>
    </source>
</evidence>
<dbReference type="SMART" id="SM00596">
    <property type="entry name" value="PRE_C2HC"/>
    <property type="match status" value="1"/>
</dbReference>
<dbReference type="InterPro" id="IPR011011">
    <property type="entry name" value="Znf_FYVE_PHD"/>
</dbReference>
<dbReference type="PANTHER" id="PTHR12247:SF139">
    <property type="entry name" value="ATHERIN-RELATED"/>
    <property type="match status" value="1"/>
</dbReference>
<evidence type="ECO:0000259" key="13">
    <source>
        <dbReference type="PROSITE" id="PS50016"/>
    </source>
</evidence>
<evidence type="ECO:0000256" key="7">
    <source>
        <dbReference type="ARBA" id="ARBA00022833"/>
    </source>
</evidence>
<dbReference type="KEGG" id="clec:106673612"/>
<accession>A0A8I6SPG5</accession>
<dbReference type="InterPro" id="IPR019787">
    <property type="entry name" value="Znf_PHD-finger"/>
</dbReference>
<dbReference type="GO" id="GO:0045892">
    <property type="term" value="P:negative regulation of DNA-templated transcription"/>
    <property type="evidence" value="ECO:0007669"/>
    <property type="project" value="TreeGrafter"/>
</dbReference>
<dbReference type="InterPro" id="IPR001965">
    <property type="entry name" value="Znf_PHD"/>
</dbReference>
<dbReference type="Proteomes" id="UP000494040">
    <property type="component" value="Unassembled WGS sequence"/>
</dbReference>
<proteinExistence type="predicted"/>
<dbReference type="PANTHER" id="PTHR12247">
    <property type="entry name" value="POLYCOMB GROUP PROTEIN"/>
    <property type="match status" value="1"/>
</dbReference>
<dbReference type="InterPro" id="IPR048589">
    <property type="entry name" value="SAMD1-like_WH"/>
</dbReference>
<feature type="domain" description="SAMD1-like winged helix (WH)" evidence="14">
    <location>
        <begin position="8"/>
        <end position="84"/>
    </location>
</feature>
<evidence type="ECO:0000256" key="9">
    <source>
        <dbReference type="ARBA" id="ARBA00022853"/>
    </source>
</evidence>
<dbReference type="GO" id="GO:0005634">
    <property type="term" value="C:nucleus"/>
    <property type="evidence" value="ECO:0007669"/>
    <property type="project" value="UniProtKB-SubCell"/>
</dbReference>
<dbReference type="GO" id="GO:0008270">
    <property type="term" value="F:zinc ion binding"/>
    <property type="evidence" value="ECO:0007669"/>
    <property type="project" value="UniProtKB-KW"/>
</dbReference>
<dbReference type="OrthoDB" id="10004495at2759"/>
<dbReference type="PROSITE" id="PS52014">
    <property type="entry name" value="SAMD1_WH"/>
    <property type="match status" value="1"/>
</dbReference>
<dbReference type="SUPFAM" id="SSF47769">
    <property type="entry name" value="SAM/Pointed domain"/>
    <property type="match status" value="1"/>
</dbReference>
<feature type="compositionally biased region" description="Acidic residues" evidence="12">
    <location>
        <begin position="258"/>
        <end position="276"/>
    </location>
</feature>
<keyword evidence="2" id="KW-0678">Repressor</keyword>
<dbReference type="GO" id="GO:0003677">
    <property type="term" value="F:DNA binding"/>
    <property type="evidence" value="ECO:0007669"/>
    <property type="project" value="InterPro"/>
</dbReference>
<keyword evidence="6 11" id="KW-0863">Zinc-finger</keyword>
<evidence type="ECO:0000256" key="2">
    <source>
        <dbReference type="ARBA" id="ARBA00022491"/>
    </source>
</evidence>
<feature type="region of interest" description="Disordered" evidence="12">
    <location>
        <begin position="213"/>
        <end position="308"/>
    </location>
</feature>
<dbReference type="Gene3D" id="3.30.40.10">
    <property type="entry name" value="Zinc/RING finger domain, C3HC4 (zinc finger)"/>
    <property type="match status" value="1"/>
</dbReference>
<feature type="compositionally biased region" description="Basic and acidic residues" evidence="12">
    <location>
        <begin position="248"/>
        <end position="257"/>
    </location>
</feature>
<evidence type="ECO:0000256" key="6">
    <source>
        <dbReference type="ARBA" id="ARBA00022771"/>
    </source>
</evidence>
<dbReference type="CTD" id="31254"/>
<keyword evidence="16" id="KW-1185">Reference proteome</keyword>
<evidence type="ECO:0000256" key="10">
    <source>
        <dbReference type="ARBA" id="ARBA00023242"/>
    </source>
</evidence>
<evidence type="ECO:0000256" key="11">
    <source>
        <dbReference type="PROSITE-ProRule" id="PRU00146"/>
    </source>
</evidence>
<dbReference type="OMA" id="CHQASSK"/>
<dbReference type="RefSeq" id="XP_014261276.1">
    <property type="nucleotide sequence ID" value="XM_014405790.2"/>
</dbReference>
<feature type="domain" description="PHD-type" evidence="13">
    <location>
        <begin position="415"/>
        <end position="467"/>
    </location>
</feature>
<keyword evidence="7" id="KW-0862">Zinc</keyword>
<evidence type="ECO:0000256" key="5">
    <source>
        <dbReference type="ARBA" id="ARBA00022723"/>
    </source>
</evidence>
<dbReference type="InterPro" id="IPR050548">
    <property type="entry name" value="PcG_chromatin_remod_factors"/>
</dbReference>
<name>A0A8I6SPG5_CIMLE</name>
<feature type="domain" description="PHD-type" evidence="13">
    <location>
        <begin position="352"/>
        <end position="408"/>
    </location>
</feature>
<evidence type="ECO:0000313" key="16">
    <source>
        <dbReference type="Proteomes" id="UP000494040"/>
    </source>
</evidence>
<dbReference type="SMART" id="SM00249">
    <property type="entry name" value="PHD"/>
    <property type="match status" value="2"/>
</dbReference>
<dbReference type="GO" id="GO:0042393">
    <property type="term" value="F:histone binding"/>
    <property type="evidence" value="ECO:0007669"/>
    <property type="project" value="TreeGrafter"/>
</dbReference>
<dbReference type="InterPro" id="IPR013083">
    <property type="entry name" value="Znf_RING/FYVE/PHD"/>
</dbReference>
<dbReference type="InterPro" id="IPR013761">
    <property type="entry name" value="SAM/pointed_sf"/>
</dbReference>
<dbReference type="GO" id="GO:0003682">
    <property type="term" value="F:chromatin binding"/>
    <property type="evidence" value="ECO:0007669"/>
    <property type="project" value="TreeGrafter"/>
</dbReference>